<dbReference type="WBParaSite" id="Pan_g1154.t1">
    <property type="protein sequence ID" value="Pan_g1154.t1"/>
    <property type="gene ID" value="Pan_g1154"/>
</dbReference>
<dbReference type="AlphaFoldDB" id="A0A7E4ZQL0"/>
<proteinExistence type="predicted"/>
<evidence type="ECO:0000313" key="2">
    <source>
        <dbReference type="WBParaSite" id="Pan_g1154.t1"/>
    </source>
</evidence>
<accession>A0A7E4ZQL0</accession>
<reference evidence="2" key="2">
    <citation type="submission" date="2020-10" db="UniProtKB">
        <authorList>
            <consortium name="WormBaseParasite"/>
        </authorList>
    </citation>
    <scope>IDENTIFICATION</scope>
</reference>
<reference evidence="1" key="1">
    <citation type="journal article" date="2013" name="Genetics">
        <title>The draft genome and transcriptome of Panagrellus redivivus are shaped by the harsh demands of a free-living lifestyle.</title>
        <authorList>
            <person name="Srinivasan J."/>
            <person name="Dillman A.R."/>
            <person name="Macchietto M.G."/>
            <person name="Heikkinen L."/>
            <person name="Lakso M."/>
            <person name="Fracchia K.M."/>
            <person name="Antoshechkin I."/>
            <person name="Mortazavi A."/>
            <person name="Wong G."/>
            <person name="Sternberg P.W."/>
        </authorList>
    </citation>
    <scope>NUCLEOTIDE SEQUENCE [LARGE SCALE GENOMIC DNA]</scope>
    <source>
        <strain evidence="1">MT8872</strain>
    </source>
</reference>
<evidence type="ECO:0000313" key="1">
    <source>
        <dbReference type="Proteomes" id="UP000492821"/>
    </source>
</evidence>
<sequence>MVKSDANAKSVEKYHICMPRYFNFTCAIVGNNVYSGLLHAYIRHYPELEAQIPSLSALRANLPIKMQAAMKGITLAFNMAAAKSEIADFSKSFDESRKARAVLHKVQMLVLRYFESVLTANQVPQVTSNTFNKYQMRYAVKKNMELVVGPTDPKAPIQSFGDKRPVRYIVTAFLV</sequence>
<dbReference type="Proteomes" id="UP000492821">
    <property type="component" value="Unassembled WGS sequence"/>
</dbReference>
<name>A0A7E4ZQL0_PANRE</name>
<keyword evidence="1" id="KW-1185">Reference proteome</keyword>
<protein>
    <submittedName>
        <fullName evidence="2">BRO1 domain-containing protein</fullName>
    </submittedName>
</protein>
<organism evidence="1 2">
    <name type="scientific">Panagrellus redivivus</name>
    <name type="common">Microworm</name>
    <dbReference type="NCBI Taxonomy" id="6233"/>
    <lineage>
        <taxon>Eukaryota</taxon>
        <taxon>Metazoa</taxon>
        <taxon>Ecdysozoa</taxon>
        <taxon>Nematoda</taxon>
        <taxon>Chromadorea</taxon>
        <taxon>Rhabditida</taxon>
        <taxon>Tylenchina</taxon>
        <taxon>Panagrolaimomorpha</taxon>
        <taxon>Panagrolaimoidea</taxon>
        <taxon>Panagrolaimidae</taxon>
        <taxon>Panagrellus</taxon>
    </lineage>
</organism>